<keyword evidence="2" id="KW-0677">Repeat</keyword>
<dbReference type="PROSITE" id="PS00028">
    <property type="entry name" value="ZINC_FINGER_C2H2_1"/>
    <property type="match status" value="1"/>
</dbReference>
<evidence type="ECO:0000256" key="5">
    <source>
        <dbReference type="PROSITE-ProRule" id="PRU00042"/>
    </source>
</evidence>
<evidence type="ECO:0000313" key="9">
    <source>
        <dbReference type="Proteomes" id="UP000747542"/>
    </source>
</evidence>
<dbReference type="FunFam" id="3.30.160.60:FF:000100">
    <property type="entry name" value="Zinc finger 45-like"/>
    <property type="match status" value="1"/>
</dbReference>
<dbReference type="Proteomes" id="UP000747542">
    <property type="component" value="Unassembled WGS sequence"/>
</dbReference>
<dbReference type="Gene3D" id="3.30.160.60">
    <property type="entry name" value="Classic Zinc Finger"/>
    <property type="match status" value="1"/>
</dbReference>
<evidence type="ECO:0000256" key="6">
    <source>
        <dbReference type="SAM" id="MobiDB-lite"/>
    </source>
</evidence>
<feature type="compositionally biased region" description="Basic and acidic residues" evidence="6">
    <location>
        <begin position="135"/>
        <end position="159"/>
    </location>
</feature>
<feature type="compositionally biased region" description="Acidic residues" evidence="6">
    <location>
        <begin position="80"/>
        <end position="99"/>
    </location>
</feature>
<evidence type="ECO:0000256" key="1">
    <source>
        <dbReference type="ARBA" id="ARBA00022723"/>
    </source>
</evidence>
<feature type="region of interest" description="Disordered" evidence="6">
    <location>
        <begin position="304"/>
        <end position="326"/>
    </location>
</feature>
<feature type="domain" description="C2H2-type" evidence="7">
    <location>
        <begin position="13"/>
        <end position="36"/>
    </location>
</feature>
<proteinExistence type="predicted"/>
<dbReference type="InterPro" id="IPR036236">
    <property type="entry name" value="Znf_C2H2_sf"/>
</dbReference>
<feature type="compositionally biased region" description="Basic and acidic residues" evidence="6">
    <location>
        <begin position="42"/>
        <end position="58"/>
    </location>
</feature>
<evidence type="ECO:0000259" key="7">
    <source>
        <dbReference type="PROSITE" id="PS50157"/>
    </source>
</evidence>
<reference evidence="8" key="1">
    <citation type="journal article" date="2021" name="Sci. Adv.">
        <title>The American lobster genome reveals insights on longevity, neural, and immune adaptations.</title>
        <authorList>
            <person name="Polinski J.M."/>
            <person name="Zimin A.V."/>
            <person name="Clark K.F."/>
            <person name="Kohn A.B."/>
            <person name="Sadowski N."/>
            <person name="Timp W."/>
            <person name="Ptitsyn A."/>
            <person name="Khanna P."/>
            <person name="Romanova D.Y."/>
            <person name="Williams P."/>
            <person name="Greenwood S.J."/>
            <person name="Moroz L.L."/>
            <person name="Walt D.R."/>
            <person name="Bodnar A.G."/>
        </authorList>
    </citation>
    <scope>NUCLEOTIDE SEQUENCE</scope>
    <source>
        <strain evidence="8">GMGI-L3</strain>
    </source>
</reference>
<evidence type="ECO:0000313" key="8">
    <source>
        <dbReference type="EMBL" id="KAG7173453.1"/>
    </source>
</evidence>
<dbReference type="SUPFAM" id="SSF57667">
    <property type="entry name" value="beta-beta-alpha zinc fingers"/>
    <property type="match status" value="1"/>
</dbReference>
<keyword evidence="1" id="KW-0479">Metal-binding</keyword>
<keyword evidence="4" id="KW-0862">Zinc</keyword>
<evidence type="ECO:0000256" key="2">
    <source>
        <dbReference type="ARBA" id="ARBA00022737"/>
    </source>
</evidence>
<dbReference type="GO" id="GO:0008270">
    <property type="term" value="F:zinc ion binding"/>
    <property type="evidence" value="ECO:0007669"/>
    <property type="project" value="UniProtKB-KW"/>
</dbReference>
<organism evidence="8 9">
    <name type="scientific">Homarus americanus</name>
    <name type="common">American lobster</name>
    <dbReference type="NCBI Taxonomy" id="6706"/>
    <lineage>
        <taxon>Eukaryota</taxon>
        <taxon>Metazoa</taxon>
        <taxon>Ecdysozoa</taxon>
        <taxon>Arthropoda</taxon>
        <taxon>Crustacea</taxon>
        <taxon>Multicrustacea</taxon>
        <taxon>Malacostraca</taxon>
        <taxon>Eumalacostraca</taxon>
        <taxon>Eucarida</taxon>
        <taxon>Decapoda</taxon>
        <taxon>Pleocyemata</taxon>
        <taxon>Astacidea</taxon>
        <taxon>Nephropoidea</taxon>
        <taxon>Nephropidae</taxon>
        <taxon>Homarus</taxon>
    </lineage>
</organism>
<evidence type="ECO:0000256" key="3">
    <source>
        <dbReference type="ARBA" id="ARBA00022771"/>
    </source>
</evidence>
<dbReference type="PROSITE" id="PS50157">
    <property type="entry name" value="ZINC_FINGER_C2H2_2"/>
    <property type="match status" value="1"/>
</dbReference>
<dbReference type="EMBL" id="JAHLQT010009821">
    <property type="protein sequence ID" value="KAG7173453.1"/>
    <property type="molecule type" value="Genomic_DNA"/>
</dbReference>
<evidence type="ECO:0000256" key="4">
    <source>
        <dbReference type="ARBA" id="ARBA00022833"/>
    </source>
</evidence>
<dbReference type="InterPro" id="IPR013087">
    <property type="entry name" value="Znf_C2H2_type"/>
</dbReference>
<protein>
    <submittedName>
        <fullName evidence="8">Sister of odd and bowel-like</fullName>
    </submittedName>
</protein>
<keyword evidence="3 5" id="KW-0863">Zinc-finger</keyword>
<feature type="compositionally biased region" description="Basic residues" evidence="6">
    <location>
        <begin position="160"/>
        <end position="188"/>
    </location>
</feature>
<feature type="region of interest" description="Disordered" evidence="6">
    <location>
        <begin position="36"/>
        <end position="241"/>
    </location>
</feature>
<keyword evidence="9" id="KW-1185">Reference proteome</keyword>
<name>A0A8J5N6C2_HOMAM</name>
<sequence>MTHLLTHTDLKPYKCASCSAVFRRNCDLRRHMLTHSIGGHLPSDKDSEEGKNSNHHDVSVSGPSSAAAISVCDRRGGGTDLDDDEVEEDAEEDDEDEEIDPGRPDDAYSFYESEKVEEDEEELEEDDEEGNGVQAEDHPTDHHVSSLHQPELHRPDMHAHSSHVHTTHVHNTLPHKTHPHVTHAHTTHVHTTIVPHSSHDQLHSHTSHAHSPHSNSSRDSGMLGPHGAPPPRPASHPHAHVTPLYSHAHGFYPMVGGGGSGPPGPHYRPAHHDLKRPIEQVLGGPGPSLGPPPLLPMQGPVPMGGGAMGAAPRPPYPLHPPERPKKKGFMIEDIMNG</sequence>
<dbReference type="AlphaFoldDB" id="A0A8J5N6C2"/>
<accession>A0A8J5N6C2</accession>
<comment type="caution">
    <text evidence="8">The sequence shown here is derived from an EMBL/GenBank/DDBJ whole genome shotgun (WGS) entry which is preliminary data.</text>
</comment>
<feature type="compositionally biased region" description="Acidic residues" evidence="6">
    <location>
        <begin position="115"/>
        <end position="130"/>
    </location>
</feature>
<gene>
    <name evidence="8" type="primary">sob-L</name>
    <name evidence="8" type="ORF">Hamer_G024576</name>
</gene>